<protein>
    <recommendedName>
        <fullName evidence="3">SGNH hydrolase-type esterase domain-containing protein</fullName>
    </recommendedName>
</protein>
<proteinExistence type="predicted"/>
<sequence length="118" mass="13117">MLEEVEEEKEEAGSNEVRRVEESLPASKILLIGDSQVRHLDAEFCDKDRRTGTKVCLPGAGIERVSAQLDTCLADGTKLIVFLSVGGNDICKVRSEELFRRFREALAKIRNKDATPVV</sequence>
<name>A0A5B7EYH0_PORTR</name>
<dbReference type="Proteomes" id="UP000324222">
    <property type="component" value="Unassembled WGS sequence"/>
</dbReference>
<evidence type="ECO:0008006" key="3">
    <source>
        <dbReference type="Google" id="ProtNLM"/>
    </source>
</evidence>
<organism evidence="1 2">
    <name type="scientific">Portunus trituberculatus</name>
    <name type="common">Swimming crab</name>
    <name type="synonym">Neptunus trituberculatus</name>
    <dbReference type="NCBI Taxonomy" id="210409"/>
    <lineage>
        <taxon>Eukaryota</taxon>
        <taxon>Metazoa</taxon>
        <taxon>Ecdysozoa</taxon>
        <taxon>Arthropoda</taxon>
        <taxon>Crustacea</taxon>
        <taxon>Multicrustacea</taxon>
        <taxon>Malacostraca</taxon>
        <taxon>Eumalacostraca</taxon>
        <taxon>Eucarida</taxon>
        <taxon>Decapoda</taxon>
        <taxon>Pleocyemata</taxon>
        <taxon>Brachyura</taxon>
        <taxon>Eubrachyura</taxon>
        <taxon>Portunoidea</taxon>
        <taxon>Portunidae</taxon>
        <taxon>Portuninae</taxon>
        <taxon>Portunus</taxon>
    </lineage>
</organism>
<gene>
    <name evidence="1" type="ORF">E2C01_032823</name>
</gene>
<dbReference type="OrthoDB" id="10072345at2759"/>
<dbReference type="EMBL" id="VSRR010004317">
    <property type="protein sequence ID" value="MPC39292.1"/>
    <property type="molecule type" value="Genomic_DNA"/>
</dbReference>
<evidence type="ECO:0000313" key="1">
    <source>
        <dbReference type="EMBL" id="MPC39292.1"/>
    </source>
</evidence>
<comment type="caution">
    <text evidence="1">The sequence shown here is derived from an EMBL/GenBank/DDBJ whole genome shotgun (WGS) entry which is preliminary data.</text>
</comment>
<dbReference type="Gene3D" id="3.40.50.12690">
    <property type="match status" value="1"/>
</dbReference>
<dbReference type="SUPFAM" id="SSF52266">
    <property type="entry name" value="SGNH hydrolase"/>
    <property type="match status" value="1"/>
</dbReference>
<keyword evidence="2" id="KW-1185">Reference proteome</keyword>
<dbReference type="AlphaFoldDB" id="A0A5B7EYH0"/>
<evidence type="ECO:0000313" key="2">
    <source>
        <dbReference type="Proteomes" id="UP000324222"/>
    </source>
</evidence>
<accession>A0A5B7EYH0</accession>
<reference evidence="1 2" key="1">
    <citation type="submission" date="2019-05" db="EMBL/GenBank/DDBJ databases">
        <title>Another draft genome of Portunus trituberculatus and its Hox gene families provides insights of decapod evolution.</title>
        <authorList>
            <person name="Jeong J.-H."/>
            <person name="Song I."/>
            <person name="Kim S."/>
            <person name="Choi T."/>
            <person name="Kim D."/>
            <person name="Ryu S."/>
            <person name="Kim W."/>
        </authorList>
    </citation>
    <scope>NUCLEOTIDE SEQUENCE [LARGE SCALE GENOMIC DNA]</scope>
    <source>
        <tissue evidence="1">Muscle</tissue>
    </source>
</reference>